<dbReference type="PANTHER" id="PTHR45458">
    <property type="entry name" value="SHORT-CHAIN DEHYDROGENASE/REDUCTASE SDR"/>
    <property type="match status" value="1"/>
</dbReference>
<dbReference type="InterPro" id="IPR052184">
    <property type="entry name" value="SDR_enzymes"/>
</dbReference>
<dbReference type="GO" id="GO:0016616">
    <property type="term" value="F:oxidoreductase activity, acting on the CH-OH group of donors, NAD or NADP as acceptor"/>
    <property type="evidence" value="ECO:0007669"/>
    <property type="project" value="TreeGrafter"/>
</dbReference>
<dbReference type="PANTHER" id="PTHR45458:SF1">
    <property type="entry name" value="SHORT CHAIN DEHYDROGENASE"/>
    <property type="match status" value="1"/>
</dbReference>
<protein>
    <submittedName>
        <fullName evidence="1">C-factor</fullName>
    </submittedName>
</protein>
<sequence length="239" mass="24171">MSAIRAALEPAGRGPRSAAMDKALIIGASGGIGAALVGEAERRGAAVTGLSRRGDGLDVTDPASVDRAMKRLDGPFDTIIIATGILAPEGGGPEKALGAIEPASMAAVFAANAIGPALLLGHAERLLPREGRSAVGVLSARVGSIGDNRIGGWHSYRASKAAVNQIVRGAAIEIGRKRPEATVAALHPGTVETAFTASYPGHKKVSAQVAAGRLLDVLDSLSPAQTGGFFAYDGSPVPW</sequence>
<proteinExistence type="predicted"/>
<dbReference type="InterPro" id="IPR036291">
    <property type="entry name" value="NAD(P)-bd_dom_sf"/>
</dbReference>
<dbReference type="SUPFAM" id="SSF51735">
    <property type="entry name" value="NAD(P)-binding Rossmann-fold domains"/>
    <property type="match status" value="1"/>
</dbReference>
<reference evidence="1 2" key="1">
    <citation type="submission" date="2017-03" db="EMBL/GenBank/DDBJ databases">
        <authorList>
            <person name="Afonso C.L."/>
            <person name="Miller P.J."/>
            <person name="Scott M.A."/>
            <person name="Spackman E."/>
            <person name="Goraichik I."/>
            <person name="Dimitrov K.M."/>
            <person name="Suarez D.L."/>
            <person name="Swayne D.E."/>
        </authorList>
    </citation>
    <scope>NUCLEOTIDE SEQUENCE [LARGE SCALE GENOMIC DNA]</scope>
    <source>
        <strain evidence="1 2">CECT 7023</strain>
    </source>
</reference>
<evidence type="ECO:0000313" key="2">
    <source>
        <dbReference type="Proteomes" id="UP000193900"/>
    </source>
</evidence>
<evidence type="ECO:0000313" key="1">
    <source>
        <dbReference type="EMBL" id="SLN75717.1"/>
    </source>
</evidence>
<dbReference type="PRINTS" id="PR00081">
    <property type="entry name" value="GDHRDH"/>
</dbReference>
<accession>A0A1Y5U2P1</accession>
<dbReference type="Pfam" id="PF13561">
    <property type="entry name" value="adh_short_C2"/>
    <property type="match status" value="1"/>
</dbReference>
<dbReference type="AlphaFoldDB" id="A0A1Y5U2P1"/>
<dbReference type="Gene3D" id="3.40.50.720">
    <property type="entry name" value="NAD(P)-binding Rossmann-like Domain"/>
    <property type="match status" value="1"/>
</dbReference>
<organism evidence="1 2">
    <name type="scientific">Roseisalinus antarcticus</name>
    <dbReference type="NCBI Taxonomy" id="254357"/>
    <lineage>
        <taxon>Bacteria</taxon>
        <taxon>Pseudomonadati</taxon>
        <taxon>Pseudomonadota</taxon>
        <taxon>Alphaproteobacteria</taxon>
        <taxon>Rhodobacterales</taxon>
        <taxon>Roseobacteraceae</taxon>
        <taxon>Roseisalinus</taxon>
    </lineage>
</organism>
<gene>
    <name evidence="1" type="primary">csgA_2</name>
    <name evidence="1" type="ORF">ROA7023_04018</name>
</gene>
<dbReference type="InterPro" id="IPR002347">
    <property type="entry name" value="SDR_fam"/>
</dbReference>
<name>A0A1Y5U2P1_9RHOB</name>
<keyword evidence="2" id="KW-1185">Reference proteome</keyword>
<dbReference type="EMBL" id="FWFZ01000037">
    <property type="protein sequence ID" value="SLN75717.1"/>
    <property type="molecule type" value="Genomic_DNA"/>
</dbReference>
<dbReference type="Proteomes" id="UP000193900">
    <property type="component" value="Unassembled WGS sequence"/>
</dbReference>